<evidence type="ECO:0000256" key="6">
    <source>
        <dbReference type="ARBA" id="ARBA00022838"/>
    </source>
</evidence>
<gene>
    <name evidence="12" type="primary">LOC105431539</name>
</gene>
<dbReference type="Proteomes" id="UP000504615">
    <property type="component" value="Unplaced"/>
</dbReference>
<evidence type="ECO:0000256" key="8">
    <source>
        <dbReference type="ARBA" id="ARBA00023306"/>
    </source>
</evidence>
<reference evidence="12" key="1">
    <citation type="submission" date="2025-08" db="UniProtKB">
        <authorList>
            <consortium name="RefSeq"/>
        </authorList>
    </citation>
    <scope>IDENTIFICATION</scope>
</reference>
<feature type="coiled-coil region" evidence="10">
    <location>
        <begin position="159"/>
        <end position="186"/>
    </location>
</feature>
<dbReference type="GeneID" id="105431539"/>
<dbReference type="GO" id="GO:0007059">
    <property type="term" value="P:chromosome segregation"/>
    <property type="evidence" value="ECO:0007669"/>
    <property type="project" value="TreeGrafter"/>
</dbReference>
<dbReference type="OrthoDB" id="18453at2759"/>
<protein>
    <submittedName>
        <fullName evidence="12">Uncharacterized protein LOC105431539</fullName>
    </submittedName>
</protein>
<evidence type="ECO:0000256" key="9">
    <source>
        <dbReference type="ARBA" id="ARBA00023328"/>
    </source>
</evidence>
<evidence type="ECO:0000313" key="12">
    <source>
        <dbReference type="RefSeq" id="XP_011644094.1"/>
    </source>
</evidence>
<keyword evidence="11" id="KW-1185">Reference proteome</keyword>
<proteinExistence type="predicted"/>
<evidence type="ECO:0000256" key="4">
    <source>
        <dbReference type="ARBA" id="ARBA00022618"/>
    </source>
</evidence>
<evidence type="ECO:0000256" key="7">
    <source>
        <dbReference type="ARBA" id="ARBA00023242"/>
    </source>
</evidence>
<name>A0A6I9WQ13_9HYME</name>
<dbReference type="AlphaFoldDB" id="A0A6I9WQ13"/>
<organism evidence="11 12">
    <name type="scientific">Pogonomyrmex barbatus</name>
    <name type="common">red harvester ant</name>
    <dbReference type="NCBI Taxonomy" id="144034"/>
    <lineage>
        <taxon>Eukaryota</taxon>
        <taxon>Metazoa</taxon>
        <taxon>Ecdysozoa</taxon>
        <taxon>Arthropoda</taxon>
        <taxon>Hexapoda</taxon>
        <taxon>Insecta</taxon>
        <taxon>Pterygota</taxon>
        <taxon>Neoptera</taxon>
        <taxon>Endopterygota</taxon>
        <taxon>Hymenoptera</taxon>
        <taxon>Apocrita</taxon>
        <taxon>Aculeata</taxon>
        <taxon>Formicoidea</taxon>
        <taxon>Formicidae</taxon>
        <taxon>Myrmicinae</taxon>
        <taxon>Pogonomyrmex</taxon>
    </lineage>
</organism>
<dbReference type="PANTHER" id="PTHR15459">
    <property type="entry name" value="POLYAMINE-MODULATED FACTOR 1"/>
    <property type="match status" value="1"/>
</dbReference>
<comment type="subcellular location">
    <subcellularLocation>
        <location evidence="2">Chromosome</location>
        <location evidence="2">Centromere</location>
        <location evidence="2">Kinetochore</location>
    </subcellularLocation>
    <subcellularLocation>
        <location evidence="1">Nucleus</location>
    </subcellularLocation>
</comment>
<evidence type="ECO:0000256" key="1">
    <source>
        <dbReference type="ARBA" id="ARBA00004123"/>
    </source>
</evidence>
<keyword evidence="8" id="KW-0131">Cell cycle</keyword>
<evidence type="ECO:0000256" key="3">
    <source>
        <dbReference type="ARBA" id="ARBA00022454"/>
    </source>
</evidence>
<keyword evidence="7" id="KW-0539">Nucleus</keyword>
<sequence>MIQISSRREELGIARWPFRKPLLRVDASSRLVFPTRIKRNYGEMAEDEEADCPNNARLFRIAVSNNLRNIAESVSEDKFLEILTILKSNPSIAQKLHKAMIKELYNSMNDDLEDILKEGNLQETFTKITKLSEENIMSTNKDAWRPPGDVILHLRSLGAHKIKEATEELEKQVNKMERENVTLMKTIAENRSRIQATNDNVVRILNRAPVILQRLEDTCEQLTICLKTIENE</sequence>
<dbReference type="GO" id="GO:0005634">
    <property type="term" value="C:nucleus"/>
    <property type="evidence" value="ECO:0007669"/>
    <property type="project" value="UniProtKB-SubCell"/>
</dbReference>
<dbReference type="Pfam" id="PF03980">
    <property type="entry name" value="Nnf1"/>
    <property type="match status" value="1"/>
</dbReference>
<dbReference type="InterPro" id="IPR007128">
    <property type="entry name" value="PMF1/Nnf1"/>
</dbReference>
<accession>A0A6I9WQ13</accession>
<evidence type="ECO:0000256" key="2">
    <source>
        <dbReference type="ARBA" id="ARBA00004629"/>
    </source>
</evidence>
<evidence type="ECO:0000256" key="10">
    <source>
        <dbReference type="SAM" id="Coils"/>
    </source>
</evidence>
<evidence type="ECO:0000313" key="11">
    <source>
        <dbReference type="Proteomes" id="UP000504615"/>
    </source>
</evidence>
<keyword evidence="3" id="KW-0158">Chromosome</keyword>
<dbReference type="GO" id="GO:0000444">
    <property type="term" value="C:MIS12/MIND type complex"/>
    <property type="evidence" value="ECO:0007669"/>
    <property type="project" value="InterPro"/>
</dbReference>
<dbReference type="PANTHER" id="PTHR15459:SF3">
    <property type="entry name" value="POLYAMINE-MODULATED FACTOR 1"/>
    <property type="match status" value="1"/>
</dbReference>
<keyword evidence="9" id="KW-0137">Centromere</keyword>
<keyword evidence="6" id="KW-0995">Kinetochore</keyword>
<dbReference type="RefSeq" id="XP_011644094.1">
    <property type="nucleotide sequence ID" value="XM_011645792.2"/>
</dbReference>
<keyword evidence="10" id="KW-0175">Coiled coil</keyword>
<keyword evidence="5" id="KW-0498">Mitosis</keyword>
<dbReference type="KEGG" id="pbar:105431539"/>
<dbReference type="GO" id="GO:0051301">
    <property type="term" value="P:cell division"/>
    <property type="evidence" value="ECO:0007669"/>
    <property type="project" value="UniProtKB-KW"/>
</dbReference>
<evidence type="ECO:0000256" key="5">
    <source>
        <dbReference type="ARBA" id="ARBA00022776"/>
    </source>
</evidence>
<keyword evidence="4" id="KW-0132">Cell division</keyword>